<keyword evidence="1" id="KW-0472">Membrane</keyword>
<gene>
    <name evidence="3" type="ORF">GS424_004050</name>
</gene>
<sequence length="119" mass="12118">MMRKILVALAAFLLVGACVFAGGAVADTSVGLPEPIGPDSPCPAAGCASGSCHGFDDVPSPDGVHEMSCPEASCASVECHAWDTLTTRYHQASDASLNLWVLAPVALVVGLVLIVRKVG</sequence>
<reference evidence="3 4" key="1">
    <citation type="submission" date="2020-10" db="EMBL/GenBank/DDBJ databases">
        <title>Eggerthella sp. nov., isolated from human feces.</title>
        <authorList>
            <person name="Yajun G."/>
        </authorList>
    </citation>
    <scope>NUCLEOTIDE SEQUENCE [LARGE SCALE GENOMIC DNA]</scope>
    <source>
        <strain evidence="3 4">HF-1101</strain>
    </source>
</reference>
<keyword evidence="1" id="KW-1133">Transmembrane helix</keyword>
<keyword evidence="2" id="KW-0732">Signal</keyword>
<evidence type="ECO:0000313" key="3">
    <source>
        <dbReference type="EMBL" id="QOS69030.1"/>
    </source>
</evidence>
<dbReference type="Proteomes" id="UP000478463">
    <property type="component" value="Chromosome"/>
</dbReference>
<dbReference type="KEGG" id="egd:GS424_004050"/>
<organism evidence="3 4">
    <name type="scientific">Eggerthella guodeyinii</name>
    <dbReference type="NCBI Taxonomy" id="2690837"/>
    <lineage>
        <taxon>Bacteria</taxon>
        <taxon>Bacillati</taxon>
        <taxon>Actinomycetota</taxon>
        <taxon>Coriobacteriia</taxon>
        <taxon>Eggerthellales</taxon>
        <taxon>Eggerthellaceae</taxon>
        <taxon>Eggerthella</taxon>
    </lineage>
</organism>
<dbReference type="EMBL" id="CP063310">
    <property type="protein sequence ID" value="QOS69030.1"/>
    <property type="molecule type" value="Genomic_DNA"/>
</dbReference>
<keyword evidence="1" id="KW-0812">Transmembrane</keyword>
<feature type="chain" id="PRO_5039478130" evidence="2">
    <location>
        <begin position="22"/>
        <end position="119"/>
    </location>
</feature>
<name>A0A6L7IVJ4_9ACTN</name>
<dbReference type="PROSITE" id="PS51257">
    <property type="entry name" value="PROKAR_LIPOPROTEIN"/>
    <property type="match status" value="1"/>
</dbReference>
<evidence type="ECO:0000256" key="1">
    <source>
        <dbReference type="SAM" id="Phobius"/>
    </source>
</evidence>
<protein>
    <submittedName>
        <fullName evidence="3">Uncharacterized protein</fullName>
    </submittedName>
</protein>
<dbReference type="AlphaFoldDB" id="A0A6L7IVJ4"/>
<dbReference type="RefSeq" id="WP_160943390.1">
    <property type="nucleotide sequence ID" value="NZ_CP063310.1"/>
</dbReference>
<proteinExistence type="predicted"/>
<evidence type="ECO:0000313" key="4">
    <source>
        <dbReference type="Proteomes" id="UP000478463"/>
    </source>
</evidence>
<feature type="transmembrane region" description="Helical" evidence="1">
    <location>
        <begin position="97"/>
        <end position="115"/>
    </location>
</feature>
<accession>A0A6L7IVJ4</accession>
<feature type="signal peptide" evidence="2">
    <location>
        <begin position="1"/>
        <end position="21"/>
    </location>
</feature>
<evidence type="ECO:0000256" key="2">
    <source>
        <dbReference type="SAM" id="SignalP"/>
    </source>
</evidence>